<evidence type="ECO:0000313" key="1">
    <source>
        <dbReference type="EMBL" id="MCM2437919.1"/>
    </source>
</evidence>
<accession>A0ABT0VLX3</accession>
<gene>
    <name evidence="1" type="ORF">KAK10_08355</name>
</gene>
<sequence>MKIKKIVISLLAIMVLGFVSLSLNPLSQTIVNADTATSSDATTSSSSSQTAFKTPVLAIAGGLSSSEQQETIKAMGLNGQKGDLDINNIKEITVHGTDAEKYLKQTNVSDADIISSIYVQRDNTLNGSNKVTIKTPKLISSVTQEGYLTPLTTAGVQNLAVIVATAPSRGVVTGAGALTGLYKALSDQGVKLNAAKIKVAQQELTTTTQIVKNAKAKDNDMSYSDRQKLDTQLATALAQIKTELAKYNNEELTTAQIKKIVDQVLQNTKLNNQLSSKDNDLLYQLAKLYVANKNNVLDANSIKRYKKLASTLISDLSKRWNTAVSSKEAQGFLAAIASALGKFFTGIGDALQKLF</sequence>
<dbReference type="Pfam" id="PF06207">
    <property type="entry name" value="DUF1002"/>
    <property type="match status" value="1"/>
</dbReference>
<dbReference type="EMBL" id="JAGMVS010000071">
    <property type="protein sequence ID" value="MCM2437919.1"/>
    <property type="molecule type" value="Genomic_DNA"/>
</dbReference>
<dbReference type="Proteomes" id="UP001057481">
    <property type="component" value="Unassembled WGS sequence"/>
</dbReference>
<protein>
    <submittedName>
        <fullName evidence="1">DUF1002 domain-containing protein</fullName>
    </submittedName>
</protein>
<comment type="caution">
    <text evidence="1">The sequence shown here is derived from an EMBL/GenBank/DDBJ whole genome shotgun (WGS) entry which is preliminary data.</text>
</comment>
<name>A0ABT0VLX3_9LACO</name>
<organism evidence="1 2">
    <name type="scientific">Periweissella beninensis</name>
    <dbReference type="NCBI Taxonomy" id="504936"/>
    <lineage>
        <taxon>Bacteria</taxon>
        <taxon>Bacillati</taxon>
        <taxon>Bacillota</taxon>
        <taxon>Bacilli</taxon>
        <taxon>Lactobacillales</taxon>
        <taxon>Lactobacillaceae</taxon>
        <taxon>Periweissella</taxon>
    </lineage>
</organism>
<dbReference type="InterPro" id="IPR009343">
    <property type="entry name" value="DUF1002"/>
</dbReference>
<evidence type="ECO:0000313" key="2">
    <source>
        <dbReference type="Proteomes" id="UP001057481"/>
    </source>
</evidence>
<proteinExistence type="predicted"/>
<keyword evidence="2" id="KW-1185">Reference proteome</keyword>
<dbReference type="RefSeq" id="WP_205142760.1">
    <property type="nucleotide sequence ID" value="NZ_JAFBDN010000001.1"/>
</dbReference>
<reference evidence="1" key="1">
    <citation type="submission" date="2021-04" db="EMBL/GenBank/DDBJ databases">
        <title>Taxonomic assessment of Weissella genus.</title>
        <authorList>
            <person name="Fanelli F."/>
            <person name="Chieffi D."/>
            <person name="Dell'Aquila A."/>
            <person name="Gyu-Sung C."/>
            <person name="Franz C.M.A.P."/>
            <person name="Fusco V."/>
        </authorList>
    </citation>
    <scope>NUCLEOTIDE SEQUENCE</scope>
    <source>
        <strain evidence="1">LMG 25373</strain>
    </source>
</reference>